<protein>
    <submittedName>
        <fullName evidence="2">N-acetyltransferase</fullName>
    </submittedName>
</protein>
<dbReference type="Proteomes" id="UP000305939">
    <property type="component" value="Unassembled WGS sequence"/>
</dbReference>
<dbReference type="InterPro" id="IPR031165">
    <property type="entry name" value="GNAT_YJDJ"/>
</dbReference>
<dbReference type="OrthoDB" id="9793389at2"/>
<comment type="caution">
    <text evidence="2">The sequence shown here is derived from an EMBL/GenBank/DDBJ whole genome shotgun (WGS) entry which is preliminary data.</text>
</comment>
<organism evidence="2 3">
    <name type="scientific">Robertkochia marina</name>
    <dbReference type="NCBI Taxonomy" id="1227945"/>
    <lineage>
        <taxon>Bacteria</taxon>
        <taxon>Pseudomonadati</taxon>
        <taxon>Bacteroidota</taxon>
        <taxon>Flavobacteriia</taxon>
        <taxon>Flavobacteriales</taxon>
        <taxon>Flavobacteriaceae</taxon>
        <taxon>Robertkochia</taxon>
    </lineage>
</organism>
<dbReference type="PROSITE" id="PS51729">
    <property type="entry name" value="GNAT_YJDJ"/>
    <property type="match status" value="1"/>
</dbReference>
<dbReference type="Pfam" id="PF14542">
    <property type="entry name" value="Acetyltransf_CG"/>
    <property type="match status" value="1"/>
</dbReference>
<feature type="domain" description="N-acetyltransferase" evidence="1">
    <location>
        <begin position="5"/>
        <end position="93"/>
    </location>
</feature>
<dbReference type="Gene3D" id="3.40.630.30">
    <property type="match status" value="1"/>
</dbReference>
<keyword evidence="2" id="KW-0808">Transferase</keyword>
<dbReference type="AlphaFoldDB" id="A0A4V3UXY3"/>
<dbReference type="RefSeq" id="WP_136336535.1">
    <property type="nucleotide sequence ID" value="NZ_QXMP01000006.1"/>
</dbReference>
<name>A0A4V3UXY3_9FLAO</name>
<reference evidence="2 3" key="1">
    <citation type="submission" date="2019-04" db="EMBL/GenBank/DDBJ databases">
        <title>Draft genome sequence of Robertkochia marina CC-AMO-30D.</title>
        <authorList>
            <person name="Hameed A."/>
            <person name="Lin S.-Y."/>
            <person name="Shahina M."/>
            <person name="Lai W.-A."/>
            <person name="Young C.-C."/>
        </authorList>
    </citation>
    <scope>NUCLEOTIDE SEQUENCE [LARGE SCALE GENOMIC DNA]</scope>
    <source>
        <strain evidence="2 3">CC-AMO-30D</strain>
    </source>
</reference>
<keyword evidence="3" id="KW-1185">Reference proteome</keyword>
<proteinExistence type="predicted"/>
<evidence type="ECO:0000259" key="1">
    <source>
        <dbReference type="PROSITE" id="PS51729"/>
    </source>
</evidence>
<dbReference type="CDD" id="cd04301">
    <property type="entry name" value="NAT_SF"/>
    <property type="match status" value="1"/>
</dbReference>
<gene>
    <name evidence="2" type="ORF">E7Z59_11700</name>
</gene>
<dbReference type="EMBL" id="SSMC01000003">
    <property type="protein sequence ID" value="THD66464.1"/>
    <property type="molecule type" value="Genomic_DNA"/>
</dbReference>
<evidence type="ECO:0000313" key="2">
    <source>
        <dbReference type="EMBL" id="THD66464.1"/>
    </source>
</evidence>
<accession>A0A4V3UXY3</accession>
<dbReference type="InterPro" id="IPR016181">
    <property type="entry name" value="Acyl_CoA_acyltransferase"/>
</dbReference>
<sequence length="93" mass="10321">MNIVIEENDKKGAAIAMDGDLEAGRMTFVKSFPGMIIIDHTEVGDDYRNNGVGRKMLDAMVEKARKESFKILPLCPYAKSVFDKDPSIADVLK</sequence>
<dbReference type="SUPFAM" id="SSF55729">
    <property type="entry name" value="Acyl-CoA N-acyltransferases (Nat)"/>
    <property type="match status" value="1"/>
</dbReference>
<evidence type="ECO:0000313" key="3">
    <source>
        <dbReference type="Proteomes" id="UP000305939"/>
    </source>
</evidence>
<dbReference type="GO" id="GO:0016740">
    <property type="term" value="F:transferase activity"/>
    <property type="evidence" value="ECO:0007669"/>
    <property type="project" value="UniProtKB-KW"/>
</dbReference>